<dbReference type="Gene3D" id="3.30.60.190">
    <property type="match status" value="1"/>
</dbReference>
<keyword evidence="4" id="KW-1185">Reference proteome</keyword>
<dbReference type="InterPro" id="IPR007529">
    <property type="entry name" value="Znf_HIT"/>
</dbReference>
<organism evidence="3 4">
    <name type="scientific">Durusdinium trenchii</name>
    <dbReference type="NCBI Taxonomy" id="1381693"/>
    <lineage>
        <taxon>Eukaryota</taxon>
        <taxon>Sar</taxon>
        <taxon>Alveolata</taxon>
        <taxon>Dinophyceae</taxon>
        <taxon>Suessiales</taxon>
        <taxon>Symbiodiniaceae</taxon>
        <taxon>Durusdinium</taxon>
    </lineage>
</organism>
<proteinExistence type="predicted"/>
<evidence type="ECO:0000259" key="2">
    <source>
        <dbReference type="PROSITE" id="PS51083"/>
    </source>
</evidence>
<protein>
    <recommendedName>
        <fullName evidence="2">HIT-type domain-containing protein</fullName>
    </recommendedName>
</protein>
<keyword evidence="1" id="KW-0479">Metal-binding</keyword>
<gene>
    <name evidence="3" type="ORF">CCMP2556_LOCUS44086</name>
</gene>
<evidence type="ECO:0000256" key="1">
    <source>
        <dbReference type="PROSITE-ProRule" id="PRU00453"/>
    </source>
</evidence>
<keyword evidence="1" id="KW-0863">Zinc-finger</keyword>
<dbReference type="PROSITE" id="PS51083">
    <property type="entry name" value="ZF_HIT"/>
    <property type="match status" value="1"/>
</dbReference>
<keyword evidence="1" id="KW-0862">Zinc</keyword>
<sequence>MWSQCHGQRCQDRDCGYKVIAPRRGEAFGTFEADTPEAAAPKEKLGRLALLECDFAVEEALWMATQPQEPAEKRRHSERVMPQQRTVLRRFSFQELQLRLQAEGIPNFFSCEVGPSSWPRRLRCHCLQWARYKCPRCLGPFCSLECQKVHKEVLCR</sequence>
<name>A0ABP0QVX1_9DINO</name>
<feature type="domain" description="HIT-type" evidence="2">
    <location>
        <begin position="111"/>
        <end position="155"/>
    </location>
</feature>
<comment type="caution">
    <text evidence="3">The sequence shown here is derived from an EMBL/GenBank/DDBJ whole genome shotgun (WGS) entry which is preliminary data.</text>
</comment>
<dbReference type="EMBL" id="CAXAMN010025028">
    <property type="protein sequence ID" value="CAK9092015.1"/>
    <property type="molecule type" value="Genomic_DNA"/>
</dbReference>
<reference evidence="3 4" key="1">
    <citation type="submission" date="2024-02" db="EMBL/GenBank/DDBJ databases">
        <authorList>
            <person name="Chen Y."/>
            <person name="Shah S."/>
            <person name="Dougan E. K."/>
            <person name="Thang M."/>
            <person name="Chan C."/>
        </authorList>
    </citation>
    <scope>NUCLEOTIDE SEQUENCE [LARGE SCALE GENOMIC DNA]</scope>
</reference>
<dbReference type="SUPFAM" id="SSF144232">
    <property type="entry name" value="HIT/MYND zinc finger-like"/>
    <property type="match status" value="1"/>
</dbReference>
<dbReference type="Proteomes" id="UP001642484">
    <property type="component" value="Unassembled WGS sequence"/>
</dbReference>
<dbReference type="Pfam" id="PF04438">
    <property type="entry name" value="zf-HIT"/>
    <property type="match status" value="1"/>
</dbReference>
<accession>A0ABP0QVX1</accession>
<evidence type="ECO:0000313" key="4">
    <source>
        <dbReference type="Proteomes" id="UP001642484"/>
    </source>
</evidence>
<evidence type="ECO:0000313" key="3">
    <source>
        <dbReference type="EMBL" id="CAK9092015.1"/>
    </source>
</evidence>